<dbReference type="OrthoDB" id="2489132at2"/>
<gene>
    <name evidence="1" type="ORF">FKG94_00790</name>
</gene>
<proteinExistence type="predicted"/>
<organism evidence="1 2">
    <name type="scientific">Exilibacterium tricleocarpae</name>
    <dbReference type="NCBI Taxonomy" id="2591008"/>
    <lineage>
        <taxon>Bacteria</taxon>
        <taxon>Pseudomonadati</taxon>
        <taxon>Pseudomonadota</taxon>
        <taxon>Gammaproteobacteria</taxon>
        <taxon>Cellvibrionales</taxon>
        <taxon>Cellvibrionaceae</taxon>
        <taxon>Exilibacterium</taxon>
    </lineage>
</organism>
<evidence type="ECO:0000313" key="1">
    <source>
        <dbReference type="EMBL" id="TQV86125.1"/>
    </source>
</evidence>
<protein>
    <submittedName>
        <fullName evidence="1">Uncharacterized protein</fullName>
    </submittedName>
</protein>
<reference evidence="1 2" key="1">
    <citation type="submission" date="2019-06" db="EMBL/GenBank/DDBJ databases">
        <title>Whole genome sequence for Cellvibrionaceae sp. R142.</title>
        <authorList>
            <person name="Wang G."/>
        </authorList>
    </citation>
    <scope>NUCLEOTIDE SEQUENCE [LARGE SCALE GENOMIC DNA]</scope>
    <source>
        <strain evidence="1 2">R142</strain>
    </source>
</reference>
<dbReference type="AlphaFoldDB" id="A0A545U9H7"/>
<name>A0A545U9H7_9GAMM</name>
<dbReference type="RefSeq" id="WP_142902277.1">
    <property type="nucleotide sequence ID" value="NZ_ML660087.1"/>
</dbReference>
<dbReference type="Proteomes" id="UP000319732">
    <property type="component" value="Unassembled WGS sequence"/>
</dbReference>
<comment type="caution">
    <text evidence="1">The sequence shown here is derived from an EMBL/GenBank/DDBJ whole genome shotgun (WGS) entry which is preliminary data.</text>
</comment>
<sequence>MKSYMLRTLLHNRGVALTAGEQIDKIPPFFRDFQRRFGCHGIFSAGINTGRVVYRVFKKLDFATFLKKGCHRTQVFRRPRSCGAQYREWLMADGRLKERLADISYGAKFT</sequence>
<accession>A0A545U9H7</accession>
<dbReference type="EMBL" id="VHSG01000002">
    <property type="protein sequence ID" value="TQV86125.1"/>
    <property type="molecule type" value="Genomic_DNA"/>
</dbReference>
<evidence type="ECO:0000313" key="2">
    <source>
        <dbReference type="Proteomes" id="UP000319732"/>
    </source>
</evidence>
<keyword evidence="2" id="KW-1185">Reference proteome</keyword>